<dbReference type="Proteomes" id="UP000003586">
    <property type="component" value="Chromosome"/>
</dbReference>
<dbReference type="STRING" id="929713.NIASO_13015"/>
<proteinExistence type="predicted"/>
<sequence length="179" mass="20042">MKTKQVILLLNILVWIIFVALCVEAGSILISSLVWLVMPNSSYHLFKWKALSALFGYDKGHFAAIIIVVSIVTILKAYLFYLIIKLMSNKNLKFSQPFSAEVNRLISWGSVCALFIGLFSKYGFEYAQWLSAKGISMPDAAALKLDGAEVWILMGVILFAIAQVFKRGVELQQENDLTV</sequence>
<name>W0F207_9BACT</name>
<keyword evidence="3" id="KW-1185">Reference proteome</keyword>
<evidence type="ECO:0000313" key="3">
    <source>
        <dbReference type="Proteomes" id="UP000003586"/>
    </source>
</evidence>
<reference evidence="2 3" key="1">
    <citation type="submission" date="2013-12" db="EMBL/GenBank/DDBJ databases">
        <authorList>
            <consortium name="DOE Joint Genome Institute"/>
            <person name="Eisen J."/>
            <person name="Huntemann M."/>
            <person name="Han J."/>
            <person name="Chen A."/>
            <person name="Kyrpides N."/>
            <person name="Mavromatis K."/>
            <person name="Markowitz V."/>
            <person name="Palaniappan K."/>
            <person name="Ivanova N."/>
            <person name="Schaumberg A."/>
            <person name="Pati A."/>
            <person name="Liolios K."/>
            <person name="Nordberg H.P."/>
            <person name="Cantor M.N."/>
            <person name="Hua S.X."/>
            <person name="Woyke T."/>
        </authorList>
    </citation>
    <scope>NUCLEOTIDE SEQUENCE [LARGE SCALE GENOMIC DNA]</scope>
    <source>
        <strain evidence="3">DSM 19437</strain>
    </source>
</reference>
<keyword evidence="1" id="KW-0812">Transmembrane</keyword>
<dbReference type="RefSeq" id="WP_008586144.1">
    <property type="nucleotide sequence ID" value="NZ_CP007035.1"/>
</dbReference>
<evidence type="ECO:0000256" key="1">
    <source>
        <dbReference type="SAM" id="Phobius"/>
    </source>
</evidence>
<accession>W0F207</accession>
<protein>
    <recommendedName>
        <fullName evidence="4">DUF2975 domain-containing protein</fullName>
    </recommendedName>
</protein>
<dbReference type="KEGG" id="nso:NIASO_13015"/>
<feature type="transmembrane region" description="Helical" evidence="1">
    <location>
        <begin position="148"/>
        <end position="165"/>
    </location>
</feature>
<keyword evidence="1" id="KW-1133">Transmembrane helix</keyword>
<gene>
    <name evidence="2" type="ORF">NIASO_13015</name>
</gene>
<evidence type="ECO:0000313" key="2">
    <source>
        <dbReference type="EMBL" id="AHF15828.1"/>
    </source>
</evidence>
<keyword evidence="1" id="KW-0472">Membrane</keyword>
<dbReference type="HOGENOM" id="CLU_129317_0_0_10"/>
<evidence type="ECO:0008006" key="4">
    <source>
        <dbReference type="Google" id="ProtNLM"/>
    </source>
</evidence>
<organism evidence="2 3">
    <name type="scientific">Niabella soli DSM 19437</name>
    <dbReference type="NCBI Taxonomy" id="929713"/>
    <lineage>
        <taxon>Bacteria</taxon>
        <taxon>Pseudomonadati</taxon>
        <taxon>Bacteroidota</taxon>
        <taxon>Chitinophagia</taxon>
        <taxon>Chitinophagales</taxon>
        <taxon>Chitinophagaceae</taxon>
        <taxon>Niabella</taxon>
    </lineage>
</organism>
<dbReference type="OrthoDB" id="672524at2"/>
<dbReference type="AlphaFoldDB" id="W0F207"/>
<dbReference type="eggNOG" id="ENOG5031DC5">
    <property type="taxonomic scope" value="Bacteria"/>
</dbReference>
<dbReference type="EMBL" id="CP007035">
    <property type="protein sequence ID" value="AHF15828.1"/>
    <property type="molecule type" value="Genomic_DNA"/>
</dbReference>
<feature type="transmembrane region" description="Helical" evidence="1">
    <location>
        <begin position="12"/>
        <end position="38"/>
    </location>
</feature>
<feature type="transmembrane region" description="Helical" evidence="1">
    <location>
        <begin position="62"/>
        <end position="84"/>
    </location>
</feature>
<feature type="transmembrane region" description="Helical" evidence="1">
    <location>
        <begin position="105"/>
        <end position="124"/>
    </location>
</feature>